<dbReference type="NCBIfam" id="TIGR00797">
    <property type="entry name" value="matE"/>
    <property type="match status" value="1"/>
</dbReference>
<evidence type="ECO:0000313" key="14">
    <source>
        <dbReference type="EMBL" id="HIV39575.1"/>
    </source>
</evidence>
<dbReference type="Pfam" id="PF01554">
    <property type="entry name" value="MatE"/>
    <property type="match status" value="2"/>
</dbReference>
<feature type="transmembrane region" description="Helical" evidence="13">
    <location>
        <begin position="127"/>
        <end position="148"/>
    </location>
</feature>
<evidence type="ECO:0000256" key="4">
    <source>
        <dbReference type="ARBA" id="ARBA00020268"/>
    </source>
</evidence>
<keyword evidence="8 13" id="KW-0812">Transmembrane</keyword>
<sequence>MDGKKLFFSNADLRKLILPLVVDQFLQAFVGLADSVMVSSVGEAAVSGVSLIDTVMVLVINIFTALATGGAVITGQFLGKKRSEMACKATNQLLAFTLKASLAVMILGYLGRNLITRVIFGNIEADVLYNCNVYMLIVFASIPMIALYNAGAAAFRAMGNSSIAMKTSLLMNAINICGNAILIYGLHRGVEGVAIPTLVSRTVACIVMLSMLNDQKHMVHIYHPFSFKTDWSLLKKILYIGIPNGLENSMFQLGKIMVLSIVTGFGTASIAANAVSNNVATFATLPGMAIGFAMLTVVSQCVGAGDFEQVKYYTKKLIKIIYISALAINILVVLAVPFVVSIYGLSEEASSYARQILFYHSACVVTIWPLSFSLPNTLRAAADVKFTMGLSIISMWIFRIGFSAVLGVYFHMGVFGVWVAMTIDWLFRSICFVTRYIRGKWKHAALV</sequence>
<dbReference type="GO" id="GO:0006811">
    <property type="term" value="P:monoatomic ion transport"/>
    <property type="evidence" value="ECO:0007669"/>
    <property type="project" value="UniProtKB-KW"/>
</dbReference>
<dbReference type="PANTHER" id="PTHR43298">
    <property type="entry name" value="MULTIDRUG RESISTANCE PROTEIN NORM-RELATED"/>
    <property type="match status" value="1"/>
</dbReference>
<comment type="similarity">
    <text evidence="3">Belongs to the multi antimicrobial extrusion (MATE) (TC 2.A.66.1) family.</text>
</comment>
<feature type="transmembrane region" description="Helical" evidence="13">
    <location>
        <begin position="54"/>
        <end position="73"/>
    </location>
</feature>
<comment type="function">
    <text evidence="1">Multidrug efflux pump.</text>
</comment>
<evidence type="ECO:0000256" key="5">
    <source>
        <dbReference type="ARBA" id="ARBA00022448"/>
    </source>
</evidence>
<dbReference type="AlphaFoldDB" id="A0A9D1PE68"/>
<accession>A0A9D1PE68</accession>
<feature type="transmembrane region" description="Helical" evidence="13">
    <location>
        <begin position="256"/>
        <end position="275"/>
    </location>
</feature>
<evidence type="ECO:0000256" key="9">
    <source>
        <dbReference type="ARBA" id="ARBA00022989"/>
    </source>
</evidence>
<dbReference type="InterPro" id="IPR050222">
    <property type="entry name" value="MATE_MdtK"/>
</dbReference>
<name>A0A9D1PE68_9FIRM</name>
<feature type="transmembrane region" description="Helical" evidence="13">
    <location>
        <begin position="320"/>
        <end position="344"/>
    </location>
</feature>
<keyword evidence="11 13" id="KW-0472">Membrane</keyword>
<dbReference type="EMBL" id="DXIQ01000072">
    <property type="protein sequence ID" value="HIV39575.1"/>
    <property type="molecule type" value="Genomic_DNA"/>
</dbReference>
<reference evidence="14" key="2">
    <citation type="submission" date="2021-04" db="EMBL/GenBank/DDBJ databases">
        <authorList>
            <person name="Gilroy R."/>
        </authorList>
    </citation>
    <scope>NUCLEOTIDE SEQUENCE</scope>
    <source>
        <strain evidence="14">CHK195-9823</strain>
    </source>
</reference>
<organism evidence="14 15">
    <name type="scientific">Candidatus Blautia stercorigallinarum</name>
    <dbReference type="NCBI Taxonomy" id="2838501"/>
    <lineage>
        <taxon>Bacteria</taxon>
        <taxon>Bacillati</taxon>
        <taxon>Bacillota</taxon>
        <taxon>Clostridia</taxon>
        <taxon>Lachnospirales</taxon>
        <taxon>Lachnospiraceae</taxon>
        <taxon>Blautia</taxon>
    </lineage>
</organism>
<feature type="transmembrane region" description="Helical" evidence="13">
    <location>
        <begin position="193"/>
        <end position="212"/>
    </location>
</feature>
<reference evidence="14" key="1">
    <citation type="journal article" date="2021" name="PeerJ">
        <title>Extensive microbial diversity within the chicken gut microbiome revealed by metagenomics and culture.</title>
        <authorList>
            <person name="Gilroy R."/>
            <person name="Ravi A."/>
            <person name="Getino M."/>
            <person name="Pursley I."/>
            <person name="Horton D.L."/>
            <person name="Alikhan N.F."/>
            <person name="Baker D."/>
            <person name="Gharbi K."/>
            <person name="Hall N."/>
            <person name="Watson M."/>
            <person name="Adriaenssens E.M."/>
            <person name="Foster-Nyarko E."/>
            <person name="Jarju S."/>
            <person name="Secka A."/>
            <person name="Antonio M."/>
            <person name="Oren A."/>
            <person name="Chaudhuri R.R."/>
            <person name="La Ragione R."/>
            <person name="Hildebrand F."/>
            <person name="Pallen M.J."/>
        </authorList>
    </citation>
    <scope>NUCLEOTIDE SEQUENCE</scope>
    <source>
        <strain evidence="14">CHK195-9823</strain>
    </source>
</reference>
<keyword evidence="9 13" id="KW-1133">Transmembrane helix</keyword>
<dbReference type="CDD" id="cd13137">
    <property type="entry name" value="MATE_NorM_like"/>
    <property type="match status" value="1"/>
</dbReference>
<keyword evidence="6" id="KW-0050">Antiport</keyword>
<keyword evidence="5" id="KW-0813">Transport</keyword>
<evidence type="ECO:0000256" key="1">
    <source>
        <dbReference type="ARBA" id="ARBA00003408"/>
    </source>
</evidence>
<protein>
    <recommendedName>
        <fullName evidence="4">Probable multidrug resistance protein NorM</fullName>
    </recommendedName>
    <alternativeName>
        <fullName evidence="12">Multidrug-efflux transporter</fullName>
    </alternativeName>
</protein>
<evidence type="ECO:0000256" key="11">
    <source>
        <dbReference type="ARBA" id="ARBA00023136"/>
    </source>
</evidence>
<gene>
    <name evidence="14" type="ORF">H9747_11385</name>
</gene>
<dbReference type="Proteomes" id="UP000886814">
    <property type="component" value="Unassembled WGS sequence"/>
</dbReference>
<evidence type="ECO:0000256" key="10">
    <source>
        <dbReference type="ARBA" id="ARBA00023065"/>
    </source>
</evidence>
<feature type="transmembrane region" description="Helical" evidence="13">
    <location>
        <begin position="281"/>
        <end position="299"/>
    </location>
</feature>
<evidence type="ECO:0000256" key="13">
    <source>
        <dbReference type="SAM" id="Phobius"/>
    </source>
</evidence>
<dbReference type="InterPro" id="IPR002528">
    <property type="entry name" value="MATE_fam"/>
</dbReference>
<comment type="caution">
    <text evidence="14">The sequence shown here is derived from an EMBL/GenBank/DDBJ whole genome shotgun (WGS) entry which is preliminary data.</text>
</comment>
<dbReference type="PIRSF" id="PIRSF006603">
    <property type="entry name" value="DinF"/>
    <property type="match status" value="1"/>
</dbReference>
<feature type="transmembrane region" description="Helical" evidence="13">
    <location>
        <begin position="386"/>
        <end position="409"/>
    </location>
</feature>
<evidence type="ECO:0000256" key="2">
    <source>
        <dbReference type="ARBA" id="ARBA00004651"/>
    </source>
</evidence>
<keyword evidence="7" id="KW-1003">Cell membrane</keyword>
<evidence type="ECO:0000313" key="15">
    <source>
        <dbReference type="Proteomes" id="UP000886814"/>
    </source>
</evidence>
<evidence type="ECO:0000256" key="7">
    <source>
        <dbReference type="ARBA" id="ARBA00022475"/>
    </source>
</evidence>
<feature type="transmembrane region" description="Helical" evidence="13">
    <location>
        <begin position="356"/>
        <end position="374"/>
    </location>
</feature>
<evidence type="ECO:0000256" key="8">
    <source>
        <dbReference type="ARBA" id="ARBA00022692"/>
    </source>
</evidence>
<evidence type="ECO:0000256" key="3">
    <source>
        <dbReference type="ARBA" id="ARBA00010199"/>
    </source>
</evidence>
<comment type="subcellular location">
    <subcellularLocation>
        <location evidence="2">Cell membrane</location>
        <topology evidence="2">Multi-pass membrane protein</topology>
    </subcellularLocation>
</comment>
<feature type="transmembrane region" description="Helical" evidence="13">
    <location>
        <begin position="93"/>
        <end position="115"/>
    </location>
</feature>
<dbReference type="GO" id="GO:0042910">
    <property type="term" value="F:xenobiotic transmembrane transporter activity"/>
    <property type="evidence" value="ECO:0007669"/>
    <property type="project" value="InterPro"/>
</dbReference>
<feature type="transmembrane region" description="Helical" evidence="13">
    <location>
        <begin position="169"/>
        <end position="187"/>
    </location>
</feature>
<proteinExistence type="inferred from homology"/>
<evidence type="ECO:0000256" key="12">
    <source>
        <dbReference type="ARBA" id="ARBA00031636"/>
    </source>
</evidence>
<evidence type="ECO:0000256" key="6">
    <source>
        <dbReference type="ARBA" id="ARBA00022449"/>
    </source>
</evidence>
<keyword evidence="10" id="KW-0406">Ion transport</keyword>
<dbReference type="GO" id="GO:0015297">
    <property type="term" value="F:antiporter activity"/>
    <property type="evidence" value="ECO:0007669"/>
    <property type="project" value="UniProtKB-KW"/>
</dbReference>
<dbReference type="PANTHER" id="PTHR43298:SF2">
    <property type="entry name" value="FMN_FAD EXPORTER YEEO-RELATED"/>
    <property type="match status" value="1"/>
</dbReference>
<dbReference type="InterPro" id="IPR048279">
    <property type="entry name" value="MdtK-like"/>
</dbReference>
<dbReference type="GO" id="GO:0005886">
    <property type="term" value="C:plasma membrane"/>
    <property type="evidence" value="ECO:0007669"/>
    <property type="project" value="UniProtKB-SubCell"/>
</dbReference>